<protein>
    <submittedName>
        <fullName evidence="1">Uncharacterized protein</fullName>
    </submittedName>
</protein>
<proteinExistence type="predicted"/>
<sequence length="138" mass="14848">MNGTFQVVSPREFPVRLGNLTFYAAGWKLSGTRQYAQQGGVQGAAYVTNTSCRARQLVLDGKFCFADSPAEVVLALDSAIRERTLFAFDLRDLRFFGTSLAAYTISETAAQGVLPCQLTLIAPNALSRVTAETEGGST</sequence>
<dbReference type="EMBL" id="AWVF01000154">
    <property type="protein sequence ID" value="ERJ96401.1"/>
    <property type="molecule type" value="Genomic_DNA"/>
</dbReference>
<dbReference type="STRING" id="411473.RUMCAL_01232"/>
<dbReference type="RefSeq" id="WP_021682695.1">
    <property type="nucleotide sequence ID" value="NZ_KI260434.1"/>
</dbReference>
<dbReference type="Proteomes" id="UP000016662">
    <property type="component" value="Unassembled WGS sequence"/>
</dbReference>
<gene>
    <name evidence="1" type="ORF">RUMCAL_01232</name>
</gene>
<evidence type="ECO:0000313" key="1">
    <source>
        <dbReference type="EMBL" id="ERJ96401.1"/>
    </source>
</evidence>
<accession>U2KCZ1</accession>
<name>U2KCZ1_9FIRM</name>
<dbReference type="AlphaFoldDB" id="U2KCZ1"/>
<dbReference type="HOGENOM" id="CLU_1853757_0_0_9"/>
<organism evidence="1 2">
    <name type="scientific">Ruminococcus callidus ATCC 27760</name>
    <dbReference type="NCBI Taxonomy" id="411473"/>
    <lineage>
        <taxon>Bacteria</taxon>
        <taxon>Bacillati</taxon>
        <taxon>Bacillota</taxon>
        <taxon>Clostridia</taxon>
        <taxon>Eubacteriales</taxon>
        <taxon>Oscillospiraceae</taxon>
        <taxon>Ruminococcus</taxon>
    </lineage>
</organism>
<dbReference type="PATRIC" id="fig|411473.3.peg.1003"/>
<evidence type="ECO:0000313" key="2">
    <source>
        <dbReference type="Proteomes" id="UP000016662"/>
    </source>
</evidence>
<keyword evidence="2" id="KW-1185">Reference proteome</keyword>
<reference evidence="1 2" key="1">
    <citation type="submission" date="2013-07" db="EMBL/GenBank/DDBJ databases">
        <authorList>
            <person name="Weinstock G."/>
            <person name="Sodergren E."/>
            <person name="Wylie T."/>
            <person name="Fulton L."/>
            <person name="Fulton R."/>
            <person name="Fronick C."/>
            <person name="O'Laughlin M."/>
            <person name="Godfrey J."/>
            <person name="Miner T."/>
            <person name="Herter B."/>
            <person name="Appelbaum E."/>
            <person name="Cordes M."/>
            <person name="Lek S."/>
            <person name="Wollam A."/>
            <person name="Pepin K.H."/>
            <person name="Palsikar V.B."/>
            <person name="Mitreva M."/>
            <person name="Wilson R.K."/>
        </authorList>
    </citation>
    <scope>NUCLEOTIDE SEQUENCE [LARGE SCALE GENOMIC DNA]</scope>
    <source>
        <strain evidence="1 2">ATCC 27760</strain>
    </source>
</reference>
<comment type="caution">
    <text evidence="1">The sequence shown here is derived from an EMBL/GenBank/DDBJ whole genome shotgun (WGS) entry which is preliminary data.</text>
</comment>